<evidence type="ECO:0000313" key="2">
    <source>
        <dbReference type="EMBL" id="MXP15076.1"/>
    </source>
</evidence>
<accession>A0A6L7GHU3</accession>
<keyword evidence="3" id="KW-1185">Reference proteome</keyword>
<dbReference type="OrthoDB" id="7406594at2"/>
<feature type="signal peptide" evidence="1">
    <location>
        <begin position="1"/>
        <end position="18"/>
    </location>
</feature>
<dbReference type="AlphaFoldDB" id="A0A6L7GHU3"/>
<evidence type="ECO:0000256" key="1">
    <source>
        <dbReference type="SAM" id="SignalP"/>
    </source>
</evidence>
<dbReference type="EMBL" id="WTYU01000002">
    <property type="protein sequence ID" value="MXP15076.1"/>
    <property type="molecule type" value="Genomic_DNA"/>
</dbReference>
<evidence type="ECO:0000313" key="3">
    <source>
        <dbReference type="Proteomes" id="UP000473531"/>
    </source>
</evidence>
<organism evidence="2 3">
    <name type="scientific">Allopontixanthobacter confluentis</name>
    <dbReference type="NCBI Taxonomy" id="1849021"/>
    <lineage>
        <taxon>Bacteria</taxon>
        <taxon>Pseudomonadati</taxon>
        <taxon>Pseudomonadota</taxon>
        <taxon>Alphaproteobacteria</taxon>
        <taxon>Sphingomonadales</taxon>
        <taxon>Erythrobacteraceae</taxon>
        <taxon>Allopontixanthobacter</taxon>
    </lineage>
</organism>
<sequence length="280" mass="30030">MRHSVGLALILAFSPVPAAFSQPVSPVSVESTYADIVDLADVSTLVVHARIRKQIELEPERSPGLEAGFVRLYIEADTVALLAGNAPVGESVRYLVDLPRNAKGRSPKLKKDEVLLFARPVTGRIGEIQLVGSGAQMPWSPPLELRVRPILASMVAADAPPVVTGVRDALSVNGNLVGESETQIFLSTKRDGPVSLTVIRRPGQAPEWGVSWTEIVDQAARPPARDTLEWYRLACFLPAALPGAANLSREAGSRAQAADDYRFVISSLGPCERNRLVSAG</sequence>
<feature type="chain" id="PRO_5026838820" evidence="1">
    <location>
        <begin position="19"/>
        <end position="280"/>
    </location>
</feature>
<proteinExistence type="predicted"/>
<protein>
    <submittedName>
        <fullName evidence="2">Uncharacterized protein</fullName>
    </submittedName>
</protein>
<reference evidence="2 3" key="1">
    <citation type="submission" date="2019-12" db="EMBL/GenBank/DDBJ databases">
        <title>Genomic-based taxomic classification of the family Erythrobacteraceae.</title>
        <authorList>
            <person name="Xu L."/>
        </authorList>
    </citation>
    <scope>NUCLEOTIDE SEQUENCE [LARGE SCALE GENOMIC DNA]</scope>
    <source>
        <strain evidence="2 3">KCTC 52259</strain>
    </source>
</reference>
<comment type="caution">
    <text evidence="2">The sequence shown here is derived from an EMBL/GenBank/DDBJ whole genome shotgun (WGS) entry which is preliminary data.</text>
</comment>
<keyword evidence="1" id="KW-0732">Signal</keyword>
<gene>
    <name evidence="2" type="ORF">GRI44_09980</name>
</gene>
<dbReference type="Proteomes" id="UP000473531">
    <property type="component" value="Unassembled WGS sequence"/>
</dbReference>
<name>A0A6L7GHU3_9SPHN</name>